<sequence>MITPTETHSGTQADRGDSIRQIAILLHTLPRRTHRVLLGQLGNDDKQRIAQEMSAMGEIDAMEQVHVMKRMRDELQTETSRVEKVESEIQDEIQIGRARVSQKRSKSIYRGTDSVADATADFQRESGLGPTPPAESAAVEVPPTEHTEPAKATAPAEQSRADASTAASQPPNRETVERMFAQFHQTQAAGVLPSALRQNESSLSRQSQDDASDQGPVVLPINESRYAVDDQPANEADAYADETLCHPAELAERVDRFLTQLPPQDLCRALGMVSTKQAFLVLCGLPNETAETVLDMLPRRQSRKVRSDMRRMGQLQLSDIDAAKQIVAQIALRFTQPSTSFAA</sequence>
<evidence type="ECO:0000313" key="14">
    <source>
        <dbReference type="Proteomes" id="UP000318081"/>
    </source>
</evidence>
<comment type="subcellular location">
    <subcellularLocation>
        <location evidence="1">Bacterial flagellum basal body</location>
    </subcellularLocation>
    <subcellularLocation>
        <location evidence="2">Cell membrane</location>
        <topology evidence="2">Peripheral membrane protein</topology>
        <orientation evidence="2">Cytoplasmic side</orientation>
    </subcellularLocation>
</comment>
<keyword evidence="9" id="KW-0975">Bacterial flagellum</keyword>
<feature type="compositionally biased region" description="Polar residues" evidence="10">
    <location>
        <begin position="197"/>
        <end position="206"/>
    </location>
</feature>
<dbReference type="EMBL" id="CP036432">
    <property type="protein sequence ID" value="QDV86239.1"/>
    <property type="molecule type" value="Genomic_DNA"/>
</dbReference>
<evidence type="ECO:0000256" key="7">
    <source>
        <dbReference type="ARBA" id="ARBA00022779"/>
    </source>
</evidence>
<dbReference type="InterPro" id="IPR028263">
    <property type="entry name" value="FliG_N"/>
</dbReference>
<comment type="similarity">
    <text evidence="3">Belongs to the FliG family.</text>
</comment>
<evidence type="ECO:0000256" key="4">
    <source>
        <dbReference type="ARBA" id="ARBA00021870"/>
    </source>
</evidence>
<keyword evidence="13" id="KW-0966">Cell projection</keyword>
<evidence type="ECO:0000256" key="9">
    <source>
        <dbReference type="ARBA" id="ARBA00023143"/>
    </source>
</evidence>
<keyword evidence="8" id="KW-0472">Membrane</keyword>
<evidence type="ECO:0000256" key="2">
    <source>
        <dbReference type="ARBA" id="ARBA00004413"/>
    </source>
</evidence>
<keyword evidence="6" id="KW-0145">Chemotaxis</keyword>
<evidence type="ECO:0000256" key="6">
    <source>
        <dbReference type="ARBA" id="ARBA00022500"/>
    </source>
</evidence>
<dbReference type="Proteomes" id="UP000318081">
    <property type="component" value="Chromosome"/>
</dbReference>
<feature type="compositionally biased region" description="Polar residues" evidence="10">
    <location>
        <begin position="161"/>
        <end position="172"/>
    </location>
</feature>
<dbReference type="PANTHER" id="PTHR30534">
    <property type="entry name" value="FLAGELLAR MOTOR SWITCH PROTEIN FLIG"/>
    <property type="match status" value="1"/>
</dbReference>
<evidence type="ECO:0000256" key="3">
    <source>
        <dbReference type="ARBA" id="ARBA00010299"/>
    </source>
</evidence>
<evidence type="ECO:0000259" key="12">
    <source>
        <dbReference type="Pfam" id="PF14842"/>
    </source>
</evidence>
<evidence type="ECO:0000256" key="1">
    <source>
        <dbReference type="ARBA" id="ARBA00004117"/>
    </source>
</evidence>
<dbReference type="Pfam" id="PF14842">
    <property type="entry name" value="FliG_N"/>
    <property type="match status" value="1"/>
</dbReference>
<dbReference type="SUPFAM" id="SSF48029">
    <property type="entry name" value="FliG"/>
    <property type="match status" value="2"/>
</dbReference>
<feature type="domain" description="Flagellar motor switch protein FliG C-terminal" evidence="11">
    <location>
        <begin position="258"/>
        <end position="333"/>
    </location>
</feature>
<evidence type="ECO:0000259" key="11">
    <source>
        <dbReference type="Pfam" id="PF01706"/>
    </source>
</evidence>
<dbReference type="InterPro" id="IPR011002">
    <property type="entry name" value="FliG_a-hlx"/>
</dbReference>
<feature type="region of interest" description="Disordered" evidence="10">
    <location>
        <begin position="197"/>
        <end position="217"/>
    </location>
</feature>
<protein>
    <recommendedName>
        <fullName evidence="4">Flagellar motor switch protein FliG</fullName>
    </recommendedName>
</protein>
<keyword evidence="14" id="KW-1185">Reference proteome</keyword>
<dbReference type="PANTHER" id="PTHR30534:SF0">
    <property type="entry name" value="FLAGELLAR MOTOR SWITCH PROTEIN FLIG"/>
    <property type="match status" value="1"/>
</dbReference>
<name>A0ABX5XW95_9BACT</name>
<keyword evidence="5" id="KW-1003">Cell membrane</keyword>
<dbReference type="Gene3D" id="1.10.220.30">
    <property type="match status" value="2"/>
</dbReference>
<evidence type="ECO:0000313" key="13">
    <source>
        <dbReference type="EMBL" id="QDV86239.1"/>
    </source>
</evidence>
<feature type="domain" description="Flagellar motor switch protein FliG N-terminal" evidence="12">
    <location>
        <begin position="19"/>
        <end position="90"/>
    </location>
</feature>
<evidence type="ECO:0000256" key="10">
    <source>
        <dbReference type="SAM" id="MobiDB-lite"/>
    </source>
</evidence>
<evidence type="ECO:0000256" key="5">
    <source>
        <dbReference type="ARBA" id="ARBA00022475"/>
    </source>
</evidence>
<dbReference type="RefSeq" id="WP_145217087.1">
    <property type="nucleotide sequence ID" value="NZ_CP036432.1"/>
</dbReference>
<feature type="region of interest" description="Disordered" evidence="10">
    <location>
        <begin position="123"/>
        <end position="173"/>
    </location>
</feature>
<dbReference type="Pfam" id="PF01706">
    <property type="entry name" value="FliG_C"/>
    <property type="match status" value="1"/>
</dbReference>
<keyword evidence="13" id="KW-0282">Flagellum</keyword>
<proteinExistence type="inferred from homology"/>
<organism evidence="13 14">
    <name type="scientific">Stieleria magnilauensis</name>
    <dbReference type="NCBI Taxonomy" id="2527963"/>
    <lineage>
        <taxon>Bacteria</taxon>
        <taxon>Pseudomonadati</taxon>
        <taxon>Planctomycetota</taxon>
        <taxon>Planctomycetia</taxon>
        <taxon>Pirellulales</taxon>
        <taxon>Pirellulaceae</taxon>
        <taxon>Stieleria</taxon>
    </lineage>
</organism>
<keyword evidence="13" id="KW-0969">Cilium</keyword>
<keyword evidence="7" id="KW-0283">Flagellar rotation</keyword>
<gene>
    <name evidence="13" type="ORF">TBK1r_52580</name>
</gene>
<dbReference type="InterPro" id="IPR023087">
    <property type="entry name" value="Flg_Motor_Flig_C"/>
</dbReference>
<dbReference type="InterPro" id="IPR000090">
    <property type="entry name" value="Flg_Motor_Flig"/>
</dbReference>
<evidence type="ECO:0000256" key="8">
    <source>
        <dbReference type="ARBA" id="ARBA00023136"/>
    </source>
</evidence>
<reference evidence="13 14" key="1">
    <citation type="submission" date="2019-02" db="EMBL/GenBank/DDBJ databases">
        <title>Deep-cultivation of Planctomycetes and their phenomic and genomic characterization uncovers novel biology.</title>
        <authorList>
            <person name="Wiegand S."/>
            <person name="Jogler M."/>
            <person name="Boedeker C."/>
            <person name="Pinto D."/>
            <person name="Vollmers J."/>
            <person name="Rivas-Marin E."/>
            <person name="Kohn T."/>
            <person name="Peeters S.H."/>
            <person name="Heuer A."/>
            <person name="Rast P."/>
            <person name="Oberbeckmann S."/>
            <person name="Bunk B."/>
            <person name="Jeske O."/>
            <person name="Meyerdierks A."/>
            <person name="Storesund J.E."/>
            <person name="Kallscheuer N."/>
            <person name="Luecker S."/>
            <person name="Lage O.M."/>
            <person name="Pohl T."/>
            <person name="Merkel B.J."/>
            <person name="Hornburger P."/>
            <person name="Mueller R.-W."/>
            <person name="Bruemmer F."/>
            <person name="Labrenz M."/>
            <person name="Spormann A.M."/>
            <person name="Op den Camp H."/>
            <person name="Overmann J."/>
            <person name="Amann R."/>
            <person name="Jetten M.S.M."/>
            <person name="Mascher T."/>
            <person name="Medema M.H."/>
            <person name="Devos D.P."/>
            <person name="Kaster A.-K."/>
            <person name="Ovreas L."/>
            <person name="Rohde M."/>
            <person name="Galperin M.Y."/>
            <person name="Jogler C."/>
        </authorList>
    </citation>
    <scope>NUCLEOTIDE SEQUENCE [LARGE SCALE GENOMIC DNA]</scope>
    <source>
        <strain evidence="13 14">TBK1r</strain>
    </source>
</reference>
<accession>A0ABX5XW95</accession>